<comment type="caution">
    <text evidence="2">The sequence shown here is derived from an EMBL/GenBank/DDBJ whole genome shotgun (WGS) entry which is preliminary data.</text>
</comment>
<evidence type="ECO:0000313" key="2">
    <source>
        <dbReference type="EMBL" id="KDN67430.1"/>
    </source>
</evidence>
<dbReference type="HOGENOM" id="CLU_615401_0_0_1"/>
<feature type="region of interest" description="Disordered" evidence="1">
    <location>
        <begin position="120"/>
        <end position="144"/>
    </location>
</feature>
<dbReference type="AlphaFoldDB" id="A0A066XN45"/>
<gene>
    <name evidence="2" type="ORF">CSUB01_10791</name>
</gene>
<dbReference type="Proteomes" id="UP000027238">
    <property type="component" value="Unassembled WGS sequence"/>
</dbReference>
<reference evidence="3" key="1">
    <citation type="journal article" date="2014" name="Genome Announc.">
        <title>Draft genome sequence of Colletotrichum sublineola, a destructive pathogen of cultivated sorghum.</title>
        <authorList>
            <person name="Baroncelli R."/>
            <person name="Sanz-Martin J.M."/>
            <person name="Rech G.E."/>
            <person name="Sukno S.A."/>
            <person name="Thon M.R."/>
        </authorList>
    </citation>
    <scope>NUCLEOTIDE SEQUENCE [LARGE SCALE GENOMIC DNA]</scope>
    <source>
        <strain evidence="3">TX430BB</strain>
    </source>
</reference>
<dbReference type="OrthoDB" id="5022336at2759"/>
<dbReference type="EMBL" id="JMSE01000811">
    <property type="protein sequence ID" value="KDN67430.1"/>
    <property type="molecule type" value="Genomic_DNA"/>
</dbReference>
<evidence type="ECO:0000313" key="3">
    <source>
        <dbReference type="Proteomes" id="UP000027238"/>
    </source>
</evidence>
<name>A0A066XN45_COLSU</name>
<dbReference type="eggNOG" id="KOG0017">
    <property type="taxonomic scope" value="Eukaryota"/>
</dbReference>
<evidence type="ECO:0000256" key="1">
    <source>
        <dbReference type="SAM" id="MobiDB-lite"/>
    </source>
</evidence>
<keyword evidence="3" id="KW-1185">Reference proteome</keyword>
<sequence>MNSRVEVGLQEAGDHQIVYRRWANRYKLNKHRSLTKSKARVGICGDQQPRDVIRDRYAATLDPCWLHTGRIISANEVVFNELMIHDGSKTSVTNTEEPARKRQRVNPNYAYCADYRCTQQTTEEEATGPSGNEPPNGPSTSDTIHDSIVVNTDALPAEQRALADDSQLEPSRLRTGRTFRSGYRLPSYPPRRHKADRRRYHTTLRAEFPTTPSYVSVRHTDYRTPGAKGDPAGAKQRSLGTVALRHEGRRRVHWWKTASGTSLKHHQTAVPFREDPGVIVNGNTSIVVYVDDRVVAGPGKAVIQKRKDAPSKRFQMTDLDFKTPDGDPVSTPMETVNKLEEALANYEAPIQLKSWYARPVGSLMYAMLGTRPDIARLCCLILPQAPREAYYRARESSRASTKIPSDLETCYEGDVGRLNGYADSDRAGDHSTRRSTAGYLFNVPT</sequence>
<accession>A0A066XN45</accession>
<organism evidence="2 3">
    <name type="scientific">Colletotrichum sublineola</name>
    <name type="common">Sorghum anthracnose fungus</name>
    <dbReference type="NCBI Taxonomy" id="1173701"/>
    <lineage>
        <taxon>Eukaryota</taxon>
        <taxon>Fungi</taxon>
        <taxon>Dikarya</taxon>
        <taxon>Ascomycota</taxon>
        <taxon>Pezizomycotina</taxon>
        <taxon>Sordariomycetes</taxon>
        <taxon>Hypocreomycetidae</taxon>
        <taxon>Glomerellales</taxon>
        <taxon>Glomerellaceae</taxon>
        <taxon>Colletotrichum</taxon>
        <taxon>Colletotrichum graminicola species complex</taxon>
    </lineage>
</organism>
<protein>
    <submittedName>
        <fullName evidence="2">Uncharacterized protein</fullName>
    </submittedName>
</protein>
<proteinExistence type="predicted"/>
<dbReference type="STRING" id="1173701.A0A066XN45"/>
<feature type="compositionally biased region" description="Low complexity" evidence="1">
    <location>
        <begin position="127"/>
        <end position="141"/>
    </location>
</feature>